<feature type="compositionally biased region" description="Basic and acidic residues" evidence="2">
    <location>
        <begin position="250"/>
        <end position="265"/>
    </location>
</feature>
<keyword evidence="1" id="KW-0175">Coiled coil</keyword>
<evidence type="ECO:0000256" key="2">
    <source>
        <dbReference type="SAM" id="MobiDB-lite"/>
    </source>
</evidence>
<accession>A0A6L2JER4</accession>
<organism evidence="4">
    <name type="scientific">Tanacetum cinerariifolium</name>
    <name type="common">Dalmatian daisy</name>
    <name type="synonym">Chrysanthemum cinerariifolium</name>
    <dbReference type="NCBI Taxonomy" id="118510"/>
    <lineage>
        <taxon>Eukaryota</taxon>
        <taxon>Viridiplantae</taxon>
        <taxon>Streptophyta</taxon>
        <taxon>Embryophyta</taxon>
        <taxon>Tracheophyta</taxon>
        <taxon>Spermatophyta</taxon>
        <taxon>Magnoliopsida</taxon>
        <taxon>eudicotyledons</taxon>
        <taxon>Gunneridae</taxon>
        <taxon>Pentapetalae</taxon>
        <taxon>asterids</taxon>
        <taxon>campanulids</taxon>
        <taxon>Asterales</taxon>
        <taxon>Asteraceae</taxon>
        <taxon>Asteroideae</taxon>
        <taxon>Anthemideae</taxon>
        <taxon>Anthemidinae</taxon>
        <taxon>Tanacetum</taxon>
    </lineage>
</organism>
<comment type="caution">
    <text evidence="4">The sequence shown here is derived from an EMBL/GenBank/DDBJ whole genome shotgun (WGS) entry which is preliminary data.</text>
</comment>
<dbReference type="Pfam" id="PF07727">
    <property type="entry name" value="RVT_2"/>
    <property type="match status" value="1"/>
</dbReference>
<proteinExistence type="predicted"/>
<dbReference type="InterPro" id="IPR013103">
    <property type="entry name" value="RVT_2"/>
</dbReference>
<name>A0A6L2JER4_TANCI</name>
<feature type="region of interest" description="Disordered" evidence="2">
    <location>
        <begin position="239"/>
        <end position="272"/>
    </location>
</feature>
<evidence type="ECO:0000256" key="1">
    <source>
        <dbReference type="SAM" id="Coils"/>
    </source>
</evidence>
<dbReference type="EMBL" id="BKCJ010000698">
    <property type="protein sequence ID" value="GEU35501.1"/>
    <property type="molecule type" value="Genomic_DNA"/>
</dbReference>
<protein>
    <recommendedName>
        <fullName evidence="3">Reverse transcriptase Ty1/copia-type domain-containing protein</fullName>
    </recommendedName>
</protein>
<sequence>MEKERDDLKLTLEKFQTSSKNLSKLLESQVSDKIDLGFDSQVFNSQVFDCEEFHSHESDDSVPKSPVNDSYKTSEGYHAIHPPYTGTFMPSKPDLVFNDTPTASESIAHVINVESCSNKPSKDMSKTLRLDASIIEDWISDSEDETEIESVPKQKGPSFVRTFEHVKTPRESVKKVEHPKQAENFRTTHQKSRGKVKRETVSAQQYVLLPLWSTGSQDPQNTDADVADAAFDVKENENDVHVFANGSQKSDSKKHDEKAKRDAKGKSLVGSPTRVKDLRAKFKEISFNNTNRVDAVNAPVNAIGPNPTNSINSFNTASPSNTSVSPNFRIARKSSFVDPFKYPDDPDMPKLEDIVYSDDEEDMDVKSAFLYGTIKEEVYVYQPLGFKDIDYSDKVYKVFKAFYELHQAPRAWITSKAKNNGIFISQDKYVAKILRKFDFTDVKSASTLVETEKPLLKDPDGEDVDVHIYSEELASPKQTNLGKDYSNPFMAGVNTPRCDEDSLELIELMVFMYALVVNPAIYISCIKQLWATATIKKVNDVVQLCALIDGKKVIVTEDVIKRDLRLDDADGVECLPNEESFVELARMGYEKPHRKMTFYKAFFSAQWKFLIHTLVQRRKFNFSKYISDNMVRNVDSLSKFLMYLRFLQVAINNQVDDLISHTTSYTSPALTQKEQPSLPHESSMSLLNTLMETCASLSKKVAELEQDKNTQALEILKLKKRIKKLEKKKRSKSSGFRRLRKIGGKIKAIDADEDVTLVDVKTQDEEVAAMDDVPQGRIDQEDFNATNKGVNAAEPTIFDDEEVTMTMAQTLITLKAEKAKLLDEQMSQRLHDEEVKKAAAREKQEKG</sequence>
<evidence type="ECO:0000259" key="3">
    <source>
        <dbReference type="Pfam" id="PF07727"/>
    </source>
</evidence>
<reference evidence="4" key="1">
    <citation type="journal article" date="2019" name="Sci. Rep.">
        <title>Draft genome of Tanacetum cinerariifolium, the natural source of mosquito coil.</title>
        <authorList>
            <person name="Yamashiro T."/>
            <person name="Shiraishi A."/>
            <person name="Satake H."/>
            <person name="Nakayama K."/>
        </authorList>
    </citation>
    <scope>NUCLEOTIDE SEQUENCE</scope>
</reference>
<evidence type="ECO:0000313" key="4">
    <source>
        <dbReference type="EMBL" id="GEU35501.1"/>
    </source>
</evidence>
<gene>
    <name evidence="4" type="ORF">Tci_007479</name>
</gene>
<dbReference type="AlphaFoldDB" id="A0A6L2JER4"/>
<feature type="coiled-coil region" evidence="1">
    <location>
        <begin position="687"/>
        <end position="728"/>
    </location>
</feature>
<feature type="domain" description="Reverse transcriptase Ty1/copia-type" evidence="3">
    <location>
        <begin position="362"/>
        <end position="415"/>
    </location>
</feature>